<dbReference type="KEGG" id="rci:RCIX494"/>
<feature type="transmembrane region" description="Helical" evidence="1">
    <location>
        <begin position="249"/>
        <end position="269"/>
    </location>
</feature>
<dbReference type="GeneID" id="5144749"/>
<accession>Q0W6S1</accession>
<dbReference type="Proteomes" id="UP000000663">
    <property type="component" value="Chromosome"/>
</dbReference>
<dbReference type="AlphaFoldDB" id="Q0W6S1"/>
<feature type="transmembrane region" description="Helical" evidence="1">
    <location>
        <begin position="20"/>
        <end position="38"/>
    </location>
</feature>
<feature type="transmembrane region" description="Helical" evidence="1">
    <location>
        <begin position="58"/>
        <end position="80"/>
    </location>
</feature>
<dbReference type="Pfam" id="PF12679">
    <property type="entry name" value="ABC2_membrane_2"/>
    <property type="match status" value="1"/>
</dbReference>
<dbReference type="GO" id="GO:0140359">
    <property type="term" value="F:ABC-type transporter activity"/>
    <property type="evidence" value="ECO:0007669"/>
    <property type="project" value="InterPro"/>
</dbReference>
<evidence type="ECO:0000256" key="1">
    <source>
        <dbReference type="SAM" id="Phobius"/>
    </source>
</evidence>
<dbReference type="InterPro" id="IPR000366">
    <property type="entry name" value="GPCR_STE2"/>
</dbReference>
<name>Q0W6S1_METAR</name>
<reference evidence="2 3" key="1">
    <citation type="journal article" date="2006" name="Science">
        <title>Genome of rice cluster I archaea -- the key methane producers in the rice rhizosphere.</title>
        <authorList>
            <person name="Erkel C."/>
            <person name="Kube M."/>
            <person name="Reinhardt R."/>
            <person name="Liesack W."/>
        </authorList>
    </citation>
    <scope>NUCLEOTIDE SEQUENCE [LARGE SCALE GENOMIC DNA]</scope>
    <source>
        <strain evidence="3">DSM 22066 / NBRC 105507 / MRE50</strain>
    </source>
</reference>
<proteinExistence type="predicted"/>
<evidence type="ECO:0000313" key="2">
    <source>
        <dbReference type="EMBL" id="CAJ35922.1"/>
    </source>
</evidence>
<dbReference type="PANTHER" id="PTHR43471">
    <property type="entry name" value="ABC TRANSPORTER PERMEASE"/>
    <property type="match status" value="1"/>
</dbReference>
<evidence type="ECO:0000313" key="3">
    <source>
        <dbReference type="Proteomes" id="UP000000663"/>
    </source>
</evidence>
<keyword evidence="1" id="KW-0472">Membrane</keyword>
<organism evidence="2 3">
    <name type="scientific">Methanocella arvoryzae (strain DSM 22066 / NBRC 105507 / MRE50)</name>
    <dbReference type="NCBI Taxonomy" id="351160"/>
    <lineage>
        <taxon>Archaea</taxon>
        <taxon>Methanobacteriati</taxon>
        <taxon>Methanobacteriota</taxon>
        <taxon>Stenosarchaea group</taxon>
        <taxon>Methanomicrobia</taxon>
        <taxon>Methanocellales</taxon>
        <taxon>Methanocellaceae</taxon>
        <taxon>Methanocella</taxon>
    </lineage>
</organism>
<sequence length="275" mass="30918">MNNVLIVARKEFADIIKNPAVIVAILSYVILILSYIYIDYNYQDEIARRMIFHRMYSLYVGFGCIVPVFIGFASIASEYGGTLNTLITKPLYRDTIINGKMIACICSILCINVVSFLFMVSLMIALFGETASQTLLSSFDQISVLFLLSLLYSSIFLLLSMLICILVNSRSMAFMACILMLILLTESLPGVHIAGTVSKIFYLLNPAYEGLVYQTITDMMPDVIMYNLYAIGIPDLSSLFAGSGSIHDFRFLLLFIYPVILLFSCYISFIRRDIP</sequence>
<feature type="transmembrane region" description="Helical" evidence="1">
    <location>
        <begin position="101"/>
        <end position="124"/>
    </location>
</feature>
<keyword evidence="3" id="KW-1185">Reference proteome</keyword>
<dbReference type="PATRIC" id="fig|351160.9.peg.2315"/>
<dbReference type="OrthoDB" id="86287at2157"/>
<dbReference type="eggNOG" id="arCOG02436">
    <property type="taxonomic scope" value="Archaea"/>
</dbReference>
<dbReference type="EMBL" id="AM114193">
    <property type="protein sequence ID" value="CAJ35922.1"/>
    <property type="molecule type" value="Genomic_DNA"/>
</dbReference>
<keyword evidence="1" id="KW-1133">Transmembrane helix</keyword>
<dbReference type="PRINTS" id="PR00250">
    <property type="entry name" value="GPCRSTE2"/>
</dbReference>
<feature type="transmembrane region" description="Helical" evidence="1">
    <location>
        <begin position="174"/>
        <end position="204"/>
    </location>
</feature>
<dbReference type="GO" id="GO:0005886">
    <property type="term" value="C:plasma membrane"/>
    <property type="evidence" value="ECO:0007669"/>
    <property type="project" value="UniProtKB-SubCell"/>
</dbReference>
<protein>
    <recommendedName>
        <fullName evidence="4">ABC-type transport system, permease component</fullName>
    </recommendedName>
</protein>
<keyword evidence="1" id="KW-0812">Transmembrane</keyword>
<evidence type="ECO:0008006" key="4">
    <source>
        <dbReference type="Google" id="ProtNLM"/>
    </source>
</evidence>
<gene>
    <name evidence="2" type="ORF">RCIX494</name>
</gene>
<dbReference type="RefSeq" id="WP_012036582.1">
    <property type="nucleotide sequence ID" value="NC_009464.1"/>
</dbReference>
<feature type="transmembrane region" description="Helical" evidence="1">
    <location>
        <begin position="144"/>
        <end position="167"/>
    </location>
</feature>
<dbReference type="STRING" id="351160.RCIX494"/>
<dbReference type="GO" id="GO:0004932">
    <property type="term" value="F:mating-type factor pheromone receptor activity"/>
    <property type="evidence" value="ECO:0007669"/>
    <property type="project" value="InterPro"/>
</dbReference>